<dbReference type="InterPro" id="IPR009739">
    <property type="entry name" value="LprI-like_N"/>
</dbReference>
<keyword evidence="1" id="KW-0732">Signal</keyword>
<organism evidence="3 4">
    <name type="scientific">Dyadobacter luteus</name>
    <dbReference type="NCBI Taxonomy" id="2259619"/>
    <lineage>
        <taxon>Bacteria</taxon>
        <taxon>Pseudomonadati</taxon>
        <taxon>Bacteroidota</taxon>
        <taxon>Cytophagia</taxon>
        <taxon>Cytophagales</taxon>
        <taxon>Spirosomataceae</taxon>
        <taxon>Dyadobacter</taxon>
    </lineage>
</organism>
<dbReference type="Pfam" id="PF07007">
    <property type="entry name" value="LprI"/>
    <property type="match status" value="1"/>
</dbReference>
<dbReference type="OrthoDB" id="7340239at2"/>
<dbReference type="RefSeq" id="WP_115833194.1">
    <property type="nucleotide sequence ID" value="NZ_QNUL01000024.1"/>
</dbReference>
<proteinExistence type="predicted"/>
<dbReference type="Proteomes" id="UP000256373">
    <property type="component" value="Unassembled WGS sequence"/>
</dbReference>
<evidence type="ECO:0000313" key="4">
    <source>
        <dbReference type="Proteomes" id="UP000256373"/>
    </source>
</evidence>
<reference evidence="3 4" key="1">
    <citation type="submission" date="2018-07" db="EMBL/GenBank/DDBJ databases">
        <title>Dyadobacter roseus sp. nov., isolated from rose rhizosphere soil.</title>
        <authorList>
            <person name="Chen L."/>
        </authorList>
    </citation>
    <scope>NUCLEOTIDE SEQUENCE [LARGE SCALE GENOMIC DNA]</scope>
    <source>
        <strain evidence="3 4">RS19</strain>
    </source>
</reference>
<dbReference type="AlphaFoldDB" id="A0A3D8Y5T0"/>
<dbReference type="Gene3D" id="1.20.1270.180">
    <property type="match status" value="1"/>
</dbReference>
<sequence length="132" mass="15284">MKYLILIFLFCSALTAASAQTQSEMNQEADLNYKKADKALNATYQRVLKEHASDKLFIKNLKNTQRIWIQFRDAEMLTKYPLTQANAYGSAHPMCWSLYLTELTNERNEKLKVWLTEFEEGDVCDGSFGKSR</sequence>
<name>A0A3D8Y5T0_9BACT</name>
<feature type="chain" id="PRO_5017533780" evidence="1">
    <location>
        <begin position="20"/>
        <end position="132"/>
    </location>
</feature>
<comment type="caution">
    <text evidence="3">The sequence shown here is derived from an EMBL/GenBank/DDBJ whole genome shotgun (WGS) entry which is preliminary data.</text>
</comment>
<protein>
    <submittedName>
        <fullName evidence="3">DUF1311 domain-containing protein</fullName>
    </submittedName>
</protein>
<evidence type="ECO:0000256" key="1">
    <source>
        <dbReference type="SAM" id="SignalP"/>
    </source>
</evidence>
<dbReference type="EMBL" id="QNUL01000024">
    <property type="protein sequence ID" value="REA57896.1"/>
    <property type="molecule type" value="Genomic_DNA"/>
</dbReference>
<feature type="signal peptide" evidence="1">
    <location>
        <begin position="1"/>
        <end position="19"/>
    </location>
</feature>
<evidence type="ECO:0000313" key="3">
    <source>
        <dbReference type="EMBL" id="REA57896.1"/>
    </source>
</evidence>
<feature type="domain" description="Lysozyme inhibitor LprI-like N-terminal" evidence="2">
    <location>
        <begin position="16"/>
        <end position="111"/>
    </location>
</feature>
<keyword evidence="4" id="KW-1185">Reference proteome</keyword>
<gene>
    <name evidence="3" type="ORF">DSL64_22515</name>
</gene>
<evidence type="ECO:0000259" key="2">
    <source>
        <dbReference type="Pfam" id="PF07007"/>
    </source>
</evidence>
<accession>A0A3D8Y5T0</accession>